<dbReference type="Proteomes" id="UP000002384">
    <property type="component" value="Plasmid pP742401"/>
</dbReference>
<reference evidence="2" key="1">
    <citation type="journal article" date="2011" name="MBio">
        <title>Novel metabolic attributes of the genus Cyanothece, comprising a group of unicellular nitrogen-fixing Cyanobacteria.</title>
        <authorList>
            <person name="Bandyopadhyay A."/>
            <person name="Elvitigala T."/>
            <person name="Welsh E."/>
            <person name="Stockel J."/>
            <person name="Liberton M."/>
            <person name="Min H."/>
            <person name="Sherman L.A."/>
            <person name="Pakrasi H.B."/>
        </authorList>
    </citation>
    <scope>NUCLEOTIDE SEQUENCE [LARGE SCALE GENOMIC DNA]</scope>
    <source>
        <strain evidence="2">PCC 7424</strain>
        <plasmid evidence="2">pP742401</plasmid>
    </source>
</reference>
<proteinExistence type="predicted"/>
<dbReference type="OrthoDB" id="572668at2"/>
<sequence>MSTKNLIASGKQFEIYTQFYEPEKIYLVLKGVDFEASPSNITICLNQELWELIRSHSTLDLTWADATDEEILQYIKSKINDRNKIYSEATEERKKFAIRLNQEILGDFSLSEEEQIENGVFYYHNLRSQQLKVKEALDIIKQENLE</sequence>
<gene>
    <name evidence="1" type="ordered locus">PCC7424_5808</name>
</gene>
<name>B7KM47_GLOC7</name>
<organism evidence="1 2">
    <name type="scientific">Gloeothece citriformis (strain PCC 7424)</name>
    <name type="common">Cyanothece sp. (strain PCC 7424)</name>
    <dbReference type="NCBI Taxonomy" id="65393"/>
    <lineage>
        <taxon>Bacteria</taxon>
        <taxon>Bacillati</taxon>
        <taxon>Cyanobacteriota</taxon>
        <taxon>Cyanophyceae</taxon>
        <taxon>Oscillatoriophycideae</taxon>
        <taxon>Chroococcales</taxon>
        <taxon>Aphanothecaceae</taxon>
        <taxon>Gloeothece</taxon>
        <taxon>Gloeothece citriformis</taxon>
    </lineage>
</organism>
<dbReference type="KEGG" id="cyc:PCC7424_5808"/>
<keyword evidence="2" id="KW-1185">Reference proteome</keyword>
<accession>B7KM47</accession>
<dbReference type="AlphaFoldDB" id="B7KM47"/>
<geneLocation type="plasmid" evidence="1 2">
    <name>pP742401</name>
</geneLocation>
<dbReference type="EMBL" id="CP001292">
    <property type="protein sequence ID" value="ACK73869.1"/>
    <property type="molecule type" value="Genomic_DNA"/>
</dbReference>
<evidence type="ECO:0000313" key="2">
    <source>
        <dbReference type="Proteomes" id="UP000002384"/>
    </source>
</evidence>
<dbReference type="HOGENOM" id="CLU_1774308_0_0_3"/>
<evidence type="ECO:0000313" key="1">
    <source>
        <dbReference type="EMBL" id="ACK73869.1"/>
    </source>
</evidence>
<protein>
    <submittedName>
        <fullName evidence="1">Uncharacterized protein</fullName>
    </submittedName>
</protein>
<keyword evidence="1" id="KW-0614">Plasmid</keyword>
<dbReference type="RefSeq" id="WP_012599769.1">
    <property type="nucleotide sequence ID" value="NC_011738.1"/>
</dbReference>
<dbReference type="eggNOG" id="ENOG5031YE1">
    <property type="taxonomic scope" value="Bacteria"/>
</dbReference>